<dbReference type="AlphaFoldDB" id="A0A7T0C2M7"/>
<keyword evidence="1" id="KW-0175">Coiled coil</keyword>
<reference evidence="4" key="1">
    <citation type="submission" date="2020-02" db="EMBL/GenBank/DDBJ databases">
        <title>Genomic and physiological characterization of two novel Nitrospinaceae genera.</title>
        <authorList>
            <person name="Mueller A.J."/>
            <person name="Jung M.-Y."/>
            <person name="Strachan C.R."/>
            <person name="Herbold C.W."/>
            <person name="Kirkegaard R.H."/>
            <person name="Daims H."/>
        </authorList>
    </citation>
    <scope>NUCLEOTIDE SEQUENCE [LARGE SCALE GENOMIC DNA]</scope>
</reference>
<evidence type="ECO:0008006" key="5">
    <source>
        <dbReference type="Google" id="ProtNLM"/>
    </source>
</evidence>
<feature type="transmembrane region" description="Helical" evidence="2">
    <location>
        <begin position="271"/>
        <end position="290"/>
    </location>
</feature>
<proteinExistence type="predicted"/>
<feature type="coiled-coil region" evidence="1">
    <location>
        <begin position="90"/>
        <end position="137"/>
    </location>
</feature>
<dbReference type="InterPro" id="IPR011066">
    <property type="entry name" value="MscS_channel_C_sf"/>
</dbReference>
<protein>
    <recommendedName>
        <fullName evidence="5">Mechanosensitive ion channel</fullName>
    </recommendedName>
</protein>
<evidence type="ECO:0000256" key="1">
    <source>
        <dbReference type="SAM" id="Coils"/>
    </source>
</evidence>
<feature type="transmembrane region" description="Helical" evidence="2">
    <location>
        <begin position="246"/>
        <end position="265"/>
    </location>
</feature>
<evidence type="ECO:0000256" key="2">
    <source>
        <dbReference type="SAM" id="Phobius"/>
    </source>
</evidence>
<keyword evidence="2" id="KW-1133">Transmembrane helix</keyword>
<sequence>MQLIKQKLLLQKELKKLDGENPSKEMIDRIGAIQSRLDRLNENYEALATQIPKEKFPAPHRQTEWLEELQNITRPILNSLREFTERPRRIDNLKAEIETLTSRISTYEIARKNILSLETLQINASDVSDLIEKEKRNLISISEIKQKYKDDLSTLKDRYNPEMLKLELEEAQRSLMNLKDVDGDLVSVVASSLSEFMSVRGRNLIIAFVLLVGVFWALLFAYSVVETRTQFLNKIKRSTRKFIKTIYLLVIFLIAFSASLFSLYLVNDWLLLSLLLLILAAIGWTSRQFIPRFIQELKLTLNLSSVREGERIFYEGIPWLVKEIGLHAKLHNPRLDGGMIRVPVNKLIGLSSRQFVKEEDWFPCKVGDWILVDESIFGQVASQTPEQVILKYYESRKTYLTPEFLTLKPRNLSSGFMVGVTFGLDYAVQDRICEELPDLFHSHLKETFKDMLESQPPAMKYLKVQFSQASASSLDLFILAEFSGALADRHYSLKREINNALVDACNKHNLTIPFTQMTVSLAPDAQSAFTKE</sequence>
<gene>
    <name evidence="3" type="ORF">G3M78_08320</name>
</gene>
<evidence type="ECO:0000313" key="4">
    <source>
        <dbReference type="Proteomes" id="UP000594464"/>
    </source>
</evidence>
<organism evidence="3 4">
    <name type="scientific">Candidatus Nitrohelix vancouverensis</name>
    <dbReference type="NCBI Taxonomy" id="2705534"/>
    <lineage>
        <taxon>Bacteria</taxon>
        <taxon>Pseudomonadati</taxon>
        <taxon>Nitrospinota/Tectimicrobiota group</taxon>
        <taxon>Nitrospinota</taxon>
        <taxon>Nitrospinia</taxon>
        <taxon>Nitrospinales</taxon>
        <taxon>Nitrospinaceae</taxon>
        <taxon>Candidatus Nitrohelix</taxon>
    </lineage>
</organism>
<accession>A0A7T0C2M7</accession>
<evidence type="ECO:0000313" key="3">
    <source>
        <dbReference type="EMBL" id="QPJ65395.1"/>
    </source>
</evidence>
<dbReference type="EMBL" id="CP048620">
    <property type="protein sequence ID" value="QPJ65395.1"/>
    <property type="molecule type" value="Genomic_DNA"/>
</dbReference>
<keyword evidence="2" id="KW-0472">Membrane</keyword>
<feature type="coiled-coil region" evidence="1">
    <location>
        <begin position="23"/>
        <end position="50"/>
    </location>
</feature>
<name>A0A7T0C2M7_9BACT</name>
<keyword evidence="2" id="KW-0812">Transmembrane</keyword>
<dbReference type="GO" id="GO:0016020">
    <property type="term" value="C:membrane"/>
    <property type="evidence" value="ECO:0007669"/>
    <property type="project" value="InterPro"/>
</dbReference>
<feature type="transmembrane region" description="Helical" evidence="2">
    <location>
        <begin position="204"/>
        <end position="225"/>
    </location>
</feature>
<dbReference type="KEGG" id="nva:G3M78_08320"/>
<dbReference type="SUPFAM" id="SSF82689">
    <property type="entry name" value="Mechanosensitive channel protein MscS (YggB), C-terminal domain"/>
    <property type="match status" value="1"/>
</dbReference>
<dbReference type="Proteomes" id="UP000594464">
    <property type="component" value="Chromosome"/>
</dbReference>